<dbReference type="EMBL" id="JBBKAJ010000039">
    <property type="protein sequence ID" value="MEJ8640108.1"/>
    <property type="molecule type" value="Genomic_DNA"/>
</dbReference>
<reference evidence="1" key="1">
    <citation type="submission" date="2024-03" db="EMBL/GenBank/DDBJ databases">
        <title>Novel Streptomyces species of biotechnological and ecological value are a feature of Machair soil.</title>
        <authorList>
            <person name="Prole J.R."/>
            <person name="Goodfellow M."/>
            <person name="Allenby N."/>
            <person name="Ward A.C."/>
        </authorList>
    </citation>
    <scope>NUCLEOTIDE SEQUENCE</scope>
    <source>
        <strain evidence="1">MS2.AVA.5</strain>
    </source>
</reference>
<proteinExistence type="predicted"/>
<gene>
    <name evidence="1" type="ORF">WKI67_43255</name>
</gene>
<organism evidence="1 2">
    <name type="scientific">Streptomyces achmelvichensis</name>
    <dbReference type="NCBI Taxonomy" id="3134111"/>
    <lineage>
        <taxon>Bacteria</taxon>
        <taxon>Bacillati</taxon>
        <taxon>Actinomycetota</taxon>
        <taxon>Actinomycetes</taxon>
        <taxon>Kitasatosporales</taxon>
        <taxon>Streptomycetaceae</taxon>
        <taxon>Streptomyces</taxon>
    </lineage>
</organism>
<dbReference type="Proteomes" id="UP001377168">
    <property type="component" value="Unassembled WGS sequence"/>
</dbReference>
<sequence length="184" mass="20793">MNFAVTPDEVRTAFGLTGVVYFPRYNTPHNQINDRAALLLSSIGLPDTEWFMSKASLRASDSINLVEWCGDKGTVPKECHDWLVLGMFDDTTLALAPDTGTVYALGDGDTQLVYTALHRDVESLVYSLTRFQILQQELEDGDDEDWEGRVDALRAEIAEFDPLPFEDEDSQWHLTFEEVIDGIW</sequence>
<keyword evidence="2" id="KW-1185">Reference proteome</keyword>
<name>A0ACC6Q962_9ACTN</name>
<evidence type="ECO:0000313" key="2">
    <source>
        <dbReference type="Proteomes" id="UP001377168"/>
    </source>
</evidence>
<protein>
    <submittedName>
        <fullName evidence="1">SUKH-4 family immunity protein</fullName>
    </submittedName>
</protein>
<accession>A0ACC6Q962</accession>
<evidence type="ECO:0000313" key="1">
    <source>
        <dbReference type="EMBL" id="MEJ8640108.1"/>
    </source>
</evidence>
<comment type="caution">
    <text evidence="1">The sequence shown here is derived from an EMBL/GenBank/DDBJ whole genome shotgun (WGS) entry which is preliminary data.</text>
</comment>